<protein>
    <recommendedName>
        <fullName evidence="8">Signal peptidase complex subunit 3</fullName>
    </recommendedName>
</protein>
<comment type="subcellular location">
    <subcellularLocation>
        <location evidence="1">Endoplasmic reticulum membrane</location>
        <topology evidence="1">Single-pass type II membrane protein</topology>
    </subcellularLocation>
</comment>
<keyword evidence="11" id="KW-1185">Reference proteome</keyword>
<gene>
    <name evidence="10" type="ORF">CLF_100642</name>
</gene>
<keyword evidence="7" id="KW-0472">Membrane</keyword>
<comment type="similarity">
    <text evidence="2">Belongs to the SPCS3 family.</text>
</comment>
<dbReference type="InterPro" id="IPR007653">
    <property type="entry name" value="SPC3"/>
</dbReference>
<dbReference type="Pfam" id="PF04573">
    <property type="entry name" value="SPC22"/>
    <property type="match status" value="1"/>
</dbReference>
<dbReference type="Proteomes" id="UP000008909">
    <property type="component" value="Unassembled WGS sequence"/>
</dbReference>
<name>H2KNR8_CLOSI</name>
<evidence type="ECO:0000256" key="8">
    <source>
        <dbReference type="ARBA" id="ARBA00029556"/>
    </source>
</evidence>
<dbReference type="PANTHER" id="PTHR12804:SF0">
    <property type="entry name" value="SIGNAL PEPTIDASE COMPLEX SUBUNIT 3"/>
    <property type="match status" value="1"/>
</dbReference>
<evidence type="ECO:0000313" key="11">
    <source>
        <dbReference type="Proteomes" id="UP000008909"/>
    </source>
</evidence>
<dbReference type="PANTHER" id="PTHR12804">
    <property type="entry name" value="MICROSOMAL SIGNAL PEPTIDASE 23 KD SUBUNIT SPC22/23"/>
    <property type="match status" value="1"/>
</dbReference>
<dbReference type="AlphaFoldDB" id="H2KNR8"/>
<dbReference type="GO" id="GO:0045047">
    <property type="term" value="P:protein targeting to ER"/>
    <property type="evidence" value="ECO:0007669"/>
    <property type="project" value="TreeGrafter"/>
</dbReference>
<dbReference type="EMBL" id="DF142847">
    <property type="protein sequence ID" value="GAA35503.2"/>
    <property type="molecule type" value="Genomic_DNA"/>
</dbReference>
<evidence type="ECO:0000256" key="3">
    <source>
        <dbReference type="ARBA" id="ARBA00022692"/>
    </source>
</evidence>
<dbReference type="GO" id="GO:0005787">
    <property type="term" value="C:signal peptidase complex"/>
    <property type="evidence" value="ECO:0007669"/>
    <property type="project" value="InterPro"/>
</dbReference>
<evidence type="ECO:0000313" key="10">
    <source>
        <dbReference type="EMBL" id="GAA35503.2"/>
    </source>
</evidence>
<evidence type="ECO:0000256" key="5">
    <source>
        <dbReference type="ARBA" id="ARBA00022968"/>
    </source>
</evidence>
<evidence type="ECO:0000256" key="2">
    <source>
        <dbReference type="ARBA" id="ARBA00009289"/>
    </source>
</evidence>
<keyword evidence="5" id="KW-0735">Signal-anchor</keyword>
<evidence type="ECO:0000256" key="7">
    <source>
        <dbReference type="ARBA" id="ARBA00023136"/>
    </source>
</evidence>
<keyword evidence="4" id="KW-0256">Endoplasmic reticulum</keyword>
<evidence type="ECO:0000256" key="4">
    <source>
        <dbReference type="ARBA" id="ARBA00022824"/>
    </source>
</evidence>
<evidence type="ECO:0000256" key="9">
    <source>
        <dbReference type="ARBA" id="ARBA00046080"/>
    </source>
</evidence>
<proteinExistence type="inferred from homology"/>
<keyword evidence="3" id="KW-0812">Transmembrane</keyword>
<comment type="function">
    <text evidence="9">Essential component of the signal peptidase complex (SPC) which catalyzes the cleavage of N-terminal signal sequences from nascent proteins as they are translocated into the lumen of the endoplasmic reticulum. Essential for the SPC catalytic activity, possibly by stabilizing and positioning the active center of the complex close to the lumenal surface.</text>
</comment>
<organism evidence="10 11">
    <name type="scientific">Clonorchis sinensis</name>
    <name type="common">Chinese liver fluke</name>
    <dbReference type="NCBI Taxonomy" id="79923"/>
    <lineage>
        <taxon>Eukaryota</taxon>
        <taxon>Metazoa</taxon>
        <taxon>Spiralia</taxon>
        <taxon>Lophotrochozoa</taxon>
        <taxon>Platyhelminthes</taxon>
        <taxon>Trematoda</taxon>
        <taxon>Digenea</taxon>
        <taxon>Opisthorchiida</taxon>
        <taxon>Opisthorchiata</taxon>
        <taxon>Opisthorchiidae</taxon>
        <taxon>Clonorchis</taxon>
    </lineage>
</organism>
<accession>H2KNR8</accession>
<evidence type="ECO:0000256" key="6">
    <source>
        <dbReference type="ARBA" id="ARBA00022989"/>
    </source>
</evidence>
<reference key="2">
    <citation type="submission" date="2011-10" db="EMBL/GenBank/DDBJ databases">
        <title>The genome and transcriptome sequence of Clonorchis sinensis provide insights into the carcinogenic liver fluke.</title>
        <authorList>
            <person name="Wang X."/>
            <person name="Huang Y."/>
            <person name="Chen W."/>
            <person name="Liu H."/>
            <person name="Guo L."/>
            <person name="Chen Y."/>
            <person name="Luo F."/>
            <person name="Zhou W."/>
            <person name="Sun J."/>
            <person name="Mao Q."/>
            <person name="Liang P."/>
            <person name="Zhou C."/>
            <person name="Tian Y."/>
            <person name="Men J."/>
            <person name="Lv X."/>
            <person name="Huang L."/>
            <person name="Zhou J."/>
            <person name="Hu Y."/>
            <person name="Li R."/>
            <person name="Zhang F."/>
            <person name="Lei H."/>
            <person name="Li X."/>
            <person name="Hu X."/>
            <person name="Liang C."/>
            <person name="Xu J."/>
            <person name="Wu Z."/>
            <person name="Yu X."/>
        </authorList>
    </citation>
    <scope>NUCLEOTIDE SEQUENCE</scope>
    <source>
        <strain>Henan</strain>
    </source>
</reference>
<sequence length="276" mass="31723">MSLRPGFDHVWTVDPYRLCLLLEYLTVYQKPLRYGCLCECIIDIRFQNNSFTKHFHHTHNTVWRTSNLRTTPNHVTGTLQHRFRREVSGGASLWLKGGSIKTRQMNIIEVDEDTVNAVMFLCFLSTAFQKPSYSAKLSVGRVAVDSANDYSQSTNANNDLGLITVDLESSLDHLFNWNVKQLFVYLTAEYQTPENRANEVVLWDKIILRGSQANLMYRNMNSKYYFWDDGHGLRGNQNVTLKLYVNTIPNVGLLSFLTTTGSFTFSFPSTYTSRRG</sequence>
<reference evidence="10" key="1">
    <citation type="journal article" date="2011" name="Genome Biol.">
        <title>The draft genome of the carcinogenic human liver fluke Clonorchis sinensis.</title>
        <authorList>
            <person name="Wang X."/>
            <person name="Chen W."/>
            <person name="Huang Y."/>
            <person name="Sun J."/>
            <person name="Men J."/>
            <person name="Liu H."/>
            <person name="Luo F."/>
            <person name="Guo L."/>
            <person name="Lv X."/>
            <person name="Deng C."/>
            <person name="Zhou C."/>
            <person name="Fan Y."/>
            <person name="Li X."/>
            <person name="Huang L."/>
            <person name="Hu Y."/>
            <person name="Liang C."/>
            <person name="Hu X."/>
            <person name="Xu J."/>
            <person name="Yu X."/>
        </authorList>
    </citation>
    <scope>NUCLEOTIDE SEQUENCE [LARGE SCALE GENOMIC DNA]</scope>
    <source>
        <strain evidence="10">Henan</strain>
    </source>
</reference>
<keyword evidence="6" id="KW-1133">Transmembrane helix</keyword>
<evidence type="ECO:0000256" key="1">
    <source>
        <dbReference type="ARBA" id="ARBA00004648"/>
    </source>
</evidence>
<dbReference type="GO" id="GO:0006465">
    <property type="term" value="P:signal peptide processing"/>
    <property type="evidence" value="ECO:0007669"/>
    <property type="project" value="InterPro"/>
</dbReference>